<evidence type="ECO:0000313" key="2">
    <source>
        <dbReference type="Proteomes" id="UP001055072"/>
    </source>
</evidence>
<comment type="caution">
    <text evidence="1">The sequence shown here is derived from an EMBL/GenBank/DDBJ whole genome shotgun (WGS) entry which is preliminary data.</text>
</comment>
<dbReference type="EMBL" id="MU274926">
    <property type="protein sequence ID" value="KAI0086104.1"/>
    <property type="molecule type" value="Genomic_DNA"/>
</dbReference>
<protein>
    <submittedName>
        <fullName evidence="1">Uncharacterized protein</fullName>
    </submittedName>
</protein>
<gene>
    <name evidence="1" type="ORF">BDY19DRAFT_1018268</name>
</gene>
<reference evidence="1" key="1">
    <citation type="journal article" date="2021" name="Environ. Microbiol.">
        <title>Gene family expansions and transcriptome signatures uncover fungal adaptations to wood decay.</title>
        <authorList>
            <person name="Hage H."/>
            <person name="Miyauchi S."/>
            <person name="Viragh M."/>
            <person name="Drula E."/>
            <person name="Min B."/>
            <person name="Chaduli D."/>
            <person name="Navarro D."/>
            <person name="Favel A."/>
            <person name="Norest M."/>
            <person name="Lesage-Meessen L."/>
            <person name="Balint B."/>
            <person name="Merenyi Z."/>
            <person name="de Eugenio L."/>
            <person name="Morin E."/>
            <person name="Martinez A.T."/>
            <person name="Baldrian P."/>
            <person name="Stursova M."/>
            <person name="Martinez M.J."/>
            <person name="Novotny C."/>
            <person name="Magnuson J.K."/>
            <person name="Spatafora J.W."/>
            <person name="Maurice S."/>
            <person name="Pangilinan J."/>
            <person name="Andreopoulos W."/>
            <person name="LaButti K."/>
            <person name="Hundley H."/>
            <person name="Na H."/>
            <person name="Kuo A."/>
            <person name="Barry K."/>
            <person name="Lipzen A."/>
            <person name="Henrissat B."/>
            <person name="Riley R."/>
            <person name="Ahrendt S."/>
            <person name="Nagy L.G."/>
            <person name="Grigoriev I.V."/>
            <person name="Martin F."/>
            <person name="Rosso M.N."/>
        </authorList>
    </citation>
    <scope>NUCLEOTIDE SEQUENCE</scope>
    <source>
        <strain evidence="1">CBS 384.51</strain>
    </source>
</reference>
<dbReference type="Proteomes" id="UP001055072">
    <property type="component" value="Unassembled WGS sequence"/>
</dbReference>
<sequence>SRVGGLADIPTAISISQLALKHRQNKNFRQRVIVFIGSPLLGLGSDEASLVKLAKKLKKNSVNVGVVAFGEGADETQSSTLRAFVLVCDLSAPRMIICTPLVI</sequence>
<keyword evidence="2" id="KW-1185">Reference proteome</keyword>
<organism evidence="1 2">
    <name type="scientific">Irpex rosettiformis</name>
    <dbReference type="NCBI Taxonomy" id="378272"/>
    <lineage>
        <taxon>Eukaryota</taxon>
        <taxon>Fungi</taxon>
        <taxon>Dikarya</taxon>
        <taxon>Basidiomycota</taxon>
        <taxon>Agaricomycotina</taxon>
        <taxon>Agaricomycetes</taxon>
        <taxon>Polyporales</taxon>
        <taxon>Irpicaceae</taxon>
        <taxon>Irpex</taxon>
    </lineage>
</organism>
<evidence type="ECO:0000313" key="1">
    <source>
        <dbReference type="EMBL" id="KAI0086104.1"/>
    </source>
</evidence>
<name>A0ACB8TVY9_9APHY</name>
<accession>A0ACB8TVY9</accession>
<feature type="non-terminal residue" evidence="1">
    <location>
        <position position="1"/>
    </location>
</feature>
<proteinExistence type="predicted"/>